<organism evidence="1 2">
    <name type="scientific">Carnegiea gigantea</name>
    <dbReference type="NCBI Taxonomy" id="171969"/>
    <lineage>
        <taxon>Eukaryota</taxon>
        <taxon>Viridiplantae</taxon>
        <taxon>Streptophyta</taxon>
        <taxon>Embryophyta</taxon>
        <taxon>Tracheophyta</taxon>
        <taxon>Spermatophyta</taxon>
        <taxon>Magnoliopsida</taxon>
        <taxon>eudicotyledons</taxon>
        <taxon>Gunneridae</taxon>
        <taxon>Pentapetalae</taxon>
        <taxon>Caryophyllales</taxon>
        <taxon>Cactineae</taxon>
        <taxon>Cactaceae</taxon>
        <taxon>Cactoideae</taxon>
        <taxon>Echinocereeae</taxon>
        <taxon>Carnegiea</taxon>
    </lineage>
</organism>
<accession>A0A9Q1JWR0</accession>
<dbReference type="EMBL" id="JAKOGI010000604">
    <property type="protein sequence ID" value="KAJ8432473.1"/>
    <property type="molecule type" value="Genomic_DNA"/>
</dbReference>
<sequence>MEDRTILELQDQERKLRKQIARVKKDFIKCIDDLPTTRDRILINGATMTYYPEVNYEVLSEDISDHYPLCYTLIRFREREGPISCFLIAKLKPSSSEKEAANGSIRLVPLEEVWKAMFNVGSSKSLGSHSMRCDLDMDGKIISRSTKAKKESACLSSGSQHTQVVSSN</sequence>
<comment type="caution">
    <text evidence="1">The sequence shown here is derived from an EMBL/GenBank/DDBJ whole genome shotgun (WGS) entry which is preliminary data.</text>
</comment>
<evidence type="ECO:0000313" key="2">
    <source>
        <dbReference type="Proteomes" id="UP001153076"/>
    </source>
</evidence>
<keyword evidence="2" id="KW-1185">Reference proteome</keyword>
<evidence type="ECO:0000313" key="1">
    <source>
        <dbReference type="EMBL" id="KAJ8432473.1"/>
    </source>
</evidence>
<reference evidence="1" key="1">
    <citation type="submission" date="2022-04" db="EMBL/GenBank/DDBJ databases">
        <title>Carnegiea gigantea Genome sequencing and assembly v2.</title>
        <authorList>
            <person name="Copetti D."/>
            <person name="Sanderson M.J."/>
            <person name="Burquez A."/>
            <person name="Wojciechowski M.F."/>
        </authorList>
    </citation>
    <scope>NUCLEOTIDE SEQUENCE</scope>
    <source>
        <strain evidence="1">SGP5-SGP5p</strain>
        <tissue evidence="1">Aerial part</tissue>
    </source>
</reference>
<protein>
    <submittedName>
        <fullName evidence="1">Uncharacterized protein</fullName>
    </submittedName>
</protein>
<proteinExistence type="predicted"/>
<dbReference type="Proteomes" id="UP001153076">
    <property type="component" value="Unassembled WGS sequence"/>
</dbReference>
<gene>
    <name evidence="1" type="ORF">Cgig2_009499</name>
</gene>
<dbReference type="AlphaFoldDB" id="A0A9Q1JWR0"/>
<name>A0A9Q1JWR0_9CARY</name>